<dbReference type="AlphaFoldDB" id="X6LZR9"/>
<keyword evidence="2" id="KW-0812">Transmembrane</keyword>
<feature type="compositionally biased region" description="Basic and acidic residues" evidence="1">
    <location>
        <begin position="21"/>
        <end position="40"/>
    </location>
</feature>
<evidence type="ECO:0000313" key="4">
    <source>
        <dbReference type="Proteomes" id="UP000023152"/>
    </source>
</evidence>
<feature type="transmembrane region" description="Helical" evidence="2">
    <location>
        <begin position="203"/>
        <end position="228"/>
    </location>
</feature>
<organism evidence="3 4">
    <name type="scientific">Reticulomyxa filosa</name>
    <dbReference type="NCBI Taxonomy" id="46433"/>
    <lineage>
        <taxon>Eukaryota</taxon>
        <taxon>Sar</taxon>
        <taxon>Rhizaria</taxon>
        <taxon>Retaria</taxon>
        <taxon>Foraminifera</taxon>
        <taxon>Monothalamids</taxon>
        <taxon>Reticulomyxidae</taxon>
        <taxon>Reticulomyxa</taxon>
    </lineage>
</organism>
<evidence type="ECO:0000313" key="3">
    <source>
        <dbReference type="EMBL" id="ETO06836.1"/>
    </source>
</evidence>
<sequence>MEMKTIDKQIKHMNEIIKLKSKLRNENALKATTKEARGNDNEDNDNNNNNNDDDDDDDEEEEELRQHENKIRSLSQEAWNVYLHGKTPKTMANPLWTRPPSHFALNQDPHDANDDKKKDKGWVYSMKFVVEMSIAGNNNDANATGNAAGTSNANANANANANDTLEQMRLEVQKQKLRVAIAGLLTIETDRVSSIEVERIHCGFGMVFNVLFTNLRYDFFFFIFFYLFNINK</sequence>
<accession>X6LZR9</accession>
<keyword evidence="4" id="KW-1185">Reference proteome</keyword>
<dbReference type="EMBL" id="ASPP01026744">
    <property type="protein sequence ID" value="ETO06836.1"/>
    <property type="molecule type" value="Genomic_DNA"/>
</dbReference>
<reference evidence="3 4" key="1">
    <citation type="journal article" date="2013" name="Curr. Biol.">
        <title>The Genome of the Foraminiferan Reticulomyxa filosa.</title>
        <authorList>
            <person name="Glockner G."/>
            <person name="Hulsmann N."/>
            <person name="Schleicher M."/>
            <person name="Noegel A.A."/>
            <person name="Eichinger L."/>
            <person name="Gallinger C."/>
            <person name="Pawlowski J."/>
            <person name="Sierra R."/>
            <person name="Euteneuer U."/>
            <person name="Pillet L."/>
            <person name="Moustafa A."/>
            <person name="Platzer M."/>
            <person name="Groth M."/>
            <person name="Szafranski K."/>
            <person name="Schliwa M."/>
        </authorList>
    </citation>
    <scope>NUCLEOTIDE SEQUENCE [LARGE SCALE GENOMIC DNA]</scope>
</reference>
<protein>
    <submittedName>
        <fullName evidence="3">Uncharacterized protein</fullName>
    </submittedName>
</protein>
<gene>
    <name evidence="3" type="ORF">RFI_30556</name>
</gene>
<keyword evidence="2" id="KW-1133">Transmembrane helix</keyword>
<proteinExistence type="predicted"/>
<evidence type="ECO:0000256" key="1">
    <source>
        <dbReference type="SAM" id="MobiDB-lite"/>
    </source>
</evidence>
<evidence type="ECO:0000256" key="2">
    <source>
        <dbReference type="SAM" id="Phobius"/>
    </source>
</evidence>
<comment type="caution">
    <text evidence="3">The sequence shown here is derived from an EMBL/GenBank/DDBJ whole genome shotgun (WGS) entry which is preliminary data.</text>
</comment>
<feature type="region of interest" description="Disordered" evidence="1">
    <location>
        <begin position="21"/>
        <end position="72"/>
    </location>
</feature>
<dbReference type="Proteomes" id="UP000023152">
    <property type="component" value="Unassembled WGS sequence"/>
</dbReference>
<name>X6LZR9_RETFI</name>
<feature type="compositionally biased region" description="Acidic residues" evidence="1">
    <location>
        <begin position="41"/>
        <end position="63"/>
    </location>
</feature>
<keyword evidence="2" id="KW-0472">Membrane</keyword>